<dbReference type="InterPro" id="IPR021109">
    <property type="entry name" value="Peptidase_aspartic_dom_sf"/>
</dbReference>
<protein>
    <recommendedName>
        <fullName evidence="3">Peptidase aspartic putative domain-containing protein</fullName>
    </recommendedName>
</protein>
<evidence type="ECO:0000313" key="1">
    <source>
        <dbReference type="EMBL" id="KAJ8979042.1"/>
    </source>
</evidence>
<comment type="caution">
    <text evidence="1">The sequence shown here is derived from an EMBL/GenBank/DDBJ whole genome shotgun (WGS) entry which is preliminary data.</text>
</comment>
<dbReference type="EMBL" id="JAPWTJ010000379">
    <property type="protein sequence ID" value="KAJ8979042.1"/>
    <property type="molecule type" value="Genomic_DNA"/>
</dbReference>
<name>A0ABQ9JNR2_9CUCU</name>
<dbReference type="SUPFAM" id="SSF56672">
    <property type="entry name" value="DNA/RNA polymerases"/>
    <property type="match status" value="1"/>
</dbReference>
<evidence type="ECO:0000313" key="2">
    <source>
        <dbReference type="Proteomes" id="UP001162164"/>
    </source>
</evidence>
<evidence type="ECO:0008006" key="3">
    <source>
        <dbReference type="Google" id="ProtNLM"/>
    </source>
</evidence>
<organism evidence="1 2">
    <name type="scientific">Molorchus minor</name>
    <dbReference type="NCBI Taxonomy" id="1323400"/>
    <lineage>
        <taxon>Eukaryota</taxon>
        <taxon>Metazoa</taxon>
        <taxon>Ecdysozoa</taxon>
        <taxon>Arthropoda</taxon>
        <taxon>Hexapoda</taxon>
        <taxon>Insecta</taxon>
        <taxon>Pterygota</taxon>
        <taxon>Neoptera</taxon>
        <taxon>Endopterygota</taxon>
        <taxon>Coleoptera</taxon>
        <taxon>Polyphaga</taxon>
        <taxon>Cucujiformia</taxon>
        <taxon>Chrysomeloidea</taxon>
        <taxon>Cerambycidae</taxon>
        <taxon>Lamiinae</taxon>
        <taxon>Monochamini</taxon>
        <taxon>Molorchus</taxon>
    </lineage>
</organism>
<proteinExistence type="predicted"/>
<gene>
    <name evidence="1" type="ORF">NQ317_010293</name>
</gene>
<dbReference type="PANTHER" id="PTHR47331">
    <property type="entry name" value="PHD-TYPE DOMAIN-CONTAINING PROTEIN"/>
    <property type="match status" value="1"/>
</dbReference>
<dbReference type="PANTHER" id="PTHR47331:SF5">
    <property type="entry name" value="RIBONUCLEASE H"/>
    <property type="match status" value="1"/>
</dbReference>
<accession>A0ABQ9JNR2</accession>
<sequence>MAAAAAKLRQAKILRETAYDRCEELLTVAQNAKEDQALHSVFKCRICKRKHHSLLHFDSNYSTPVVASVPALAVSETEGTTNAQCLPSTSASDVSALTSVVSSGTTVLLSTASVEILDSRGNFHVIRVLLDSGSQANFITQTCFRKLGLTRFRLHTPIRGVCQMSSEATSGVTCKIKPTGSSTHSFTLDAVILPQICSNLPSSNLSAPQWKHIANLKLADNKFNISSPIDMLLGADIFSKILQEGRIVGDVNEPTAIDTLFGWVLLGKVSCQHSSINSFFTSFDLSDLDNNIRRFWEIEDIPQKQFVSPDDIQCEQIYTETICRNKSGRYVVSLPFRNPVPEFEDTRCLALQRFYSLERRLAGNPSLYRDYSNFMQDYLDNGHMEIIRNDETTSNIKQMYRQILVTPSHRDYQRIVWRFSATDPIQDYRLNTVTFGVSSSPFLALRTLLQLAKDEGHNFPLASKVLAHALYVDDVIASFSSLDEAKETQSELISLLSRGVSSATNIFIWCNDAGRHNIQDSRTLLQDASGKQLFSAERR</sequence>
<reference evidence="1" key="1">
    <citation type="journal article" date="2023" name="Insect Mol. Biol.">
        <title>Genome sequencing provides insights into the evolution of gene families encoding plant cell wall-degrading enzymes in longhorned beetles.</title>
        <authorList>
            <person name="Shin N.R."/>
            <person name="Okamura Y."/>
            <person name="Kirsch R."/>
            <person name="Pauchet Y."/>
        </authorList>
    </citation>
    <scope>NUCLEOTIDE SEQUENCE</scope>
    <source>
        <strain evidence="1">MMC_N1</strain>
    </source>
</reference>
<dbReference type="Gene3D" id="2.40.70.10">
    <property type="entry name" value="Acid Proteases"/>
    <property type="match status" value="1"/>
</dbReference>
<dbReference type="CDD" id="cd00303">
    <property type="entry name" value="retropepsin_like"/>
    <property type="match status" value="1"/>
</dbReference>
<dbReference type="Proteomes" id="UP001162164">
    <property type="component" value="Unassembled WGS sequence"/>
</dbReference>
<keyword evidence="2" id="KW-1185">Reference proteome</keyword>
<dbReference type="InterPro" id="IPR043502">
    <property type="entry name" value="DNA/RNA_pol_sf"/>
</dbReference>